<gene>
    <name evidence="4" type="ORF">PM001_LOCUS16448</name>
</gene>
<evidence type="ECO:0000256" key="3">
    <source>
        <dbReference type="SAM" id="MobiDB-lite"/>
    </source>
</evidence>
<accession>A0AAV1UCA9</accession>
<keyword evidence="1" id="KW-0238">DNA-binding</keyword>
<dbReference type="GO" id="GO:0005681">
    <property type="term" value="C:spliceosomal complex"/>
    <property type="evidence" value="ECO:0007669"/>
    <property type="project" value="TreeGrafter"/>
</dbReference>
<sequence>MPTSHINYCERLVCGQRYLKVRYEQVGARGNSLLLGKSIKQCIARWYEWLHPTINLAEWSREEEEKLLHHAKLHALAVASDCGYCGAGTAAQCLYHYERLLDAAQKKNSVSGKTSVVGPRDVDEDKKEVLSDAAGGRLASTKWQKDKMKNHETRTRKRED</sequence>
<evidence type="ECO:0008006" key="6">
    <source>
        <dbReference type="Google" id="ProtNLM"/>
    </source>
</evidence>
<comment type="caution">
    <text evidence="4">The sequence shown here is derived from an EMBL/GenBank/DDBJ whole genome shotgun (WGS) entry which is preliminary data.</text>
</comment>
<feature type="compositionally biased region" description="Basic and acidic residues" evidence="3">
    <location>
        <begin position="120"/>
        <end position="130"/>
    </location>
</feature>
<dbReference type="SUPFAM" id="SSF46689">
    <property type="entry name" value="Homeodomain-like"/>
    <property type="match status" value="1"/>
</dbReference>
<organism evidence="4 5">
    <name type="scientific">Peronospora matthiolae</name>
    <dbReference type="NCBI Taxonomy" id="2874970"/>
    <lineage>
        <taxon>Eukaryota</taxon>
        <taxon>Sar</taxon>
        <taxon>Stramenopiles</taxon>
        <taxon>Oomycota</taxon>
        <taxon>Peronosporomycetes</taxon>
        <taxon>Peronosporales</taxon>
        <taxon>Peronosporaceae</taxon>
        <taxon>Peronospora</taxon>
    </lineage>
</organism>
<name>A0AAV1UCA9_9STRA</name>
<dbReference type="InterPro" id="IPR047242">
    <property type="entry name" value="CDC5L/Cef1"/>
</dbReference>
<feature type="compositionally biased region" description="Basic and acidic residues" evidence="3">
    <location>
        <begin position="143"/>
        <end position="160"/>
    </location>
</feature>
<dbReference type="GO" id="GO:0003677">
    <property type="term" value="F:DNA binding"/>
    <property type="evidence" value="ECO:0007669"/>
    <property type="project" value="UniProtKB-KW"/>
</dbReference>
<evidence type="ECO:0000256" key="1">
    <source>
        <dbReference type="ARBA" id="ARBA00023125"/>
    </source>
</evidence>
<proteinExistence type="predicted"/>
<dbReference type="EMBL" id="CAKLBY020000173">
    <property type="protein sequence ID" value="CAK7931298.1"/>
    <property type="molecule type" value="Genomic_DNA"/>
</dbReference>
<dbReference type="Proteomes" id="UP001162060">
    <property type="component" value="Unassembled WGS sequence"/>
</dbReference>
<dbReference type="PANTHER" id="PTHR45885:SF1">
    <property type="entry name" value="CELL DIVISION CYCLE 5-LIKE PROTEIN"/>
    <property type="match status" value="1"/>
</dbReference>
<dbReference type="GO" id="GO:0000398">
    <property type="term" value="P:mRNA splicing, via spliceosome"/>
    <property type="evidence" value="ECO:0007669"/>
    <property type="project" value="InterPro"/>
</dbReference>
<dbReference type="GO" id="GO:0000974">
    <property type="term" value="C:Prp19 complex"/>
    <property type="evidence" value="ECO:0007669"/>
    <property type="project" value="InterPro"/>
</dbReference>
<reference evidence="4" key="1">
    <citation type="submission" date="2024-01" db="EMBL/GenBank/DDBJ databases">
        <authorList>
            <person name="Webb A."/>
        </authorList>
    </citation>
    <scope>NUCLEOTIDE SEQUENCE</scope>
    <source>
        <strain evidence="4">Pm1</strain>
    </source>
</reference>
<dbReference type="AlphaFoldDB" id="A0AAV1UCA9"/>
<feature type="region of interest" description="Disordered" evidence="3">
    <location>
        <begin position="111"/>
        <end position="160"/>
    </location>
</feature>
<protein>
    <recommendedName>
        <fullName evidence="6">HTH myb-type domain-containing protein</fullName>
    </recommendedName>
</protein>
<evidence type="ECO:0000313" key="5">
    <source>
        <dbReference type="Proteomes" id="UP001162060"/>
    </source>
</evidence>
<evidence type="ECO:0000313" key="4">
    <source>
        <dbReference type="EMBL" id="CAK7931298.1"/>
    </source>
</evidence>
<keyword evidence="2" id="KW-0539">Nucleus</keyword>
<dbReference type="InterPro" id="IPR009057">
    <property type="entry name" value="Homeodomain-like_sf"/>
</dbReference>
<dbReference type="PANTHER" id="PTHR45885">
    <property type="entry name" value="CELL DIVISION CYCLE 5-LIKE PROTEIN"/>
    <property type="match status" value="1"/>
</dbReference>
<evidence type="ECO:0000256" key="2">
    <source>
        <dbReference type="ARBA" id="ARBA00023242"/>
    </source>
</evidence>